<sequence>MARSSSDPRGAGARSARRRTPACAWLALIGLLAATPLSAPPARAAGERDAGTSAPASSALPELPRLAPIARPEPDITAVRELDRLLDQLTSEDARSRENARAALDEPIPGIVDAVRLRVQDIRGSLDRGAAPRVLAEARREGRKALKGEKGEDARDGNKKKAADPKADKGAKKGAGDAKKGAGDAKRGAGDAKKGAGDAKKDAKADQGAKKDAGDAKDAKKDTKADQSAKKGADDEKDEGDWLDFMLAAARPRDSAWRDVVKLLAMERMLVAAGTTPAVRELIALHAYFGELLRIDLQRQVAKLRDKAVPALIEARQHDAKIVQRWANKQLDLLGRAIPGEAIASNDTQILADVLRAYGRVRDVDAMRVVLSFCNSDRARLRDAAREAISAIGEPGIWQLRDAYLDLTGAKPPREWSWDRVARELFGTYDRARLAEVYKLMDEGVAAASAGKPAEATEAFDKVLARAPLFERRKEMVDAYVERARSLPADRRDDALAMLRKALRLDAPGERAKKIEAEIAYLEGALLIERGTPDKFVLERAIELDPSNAGARAALASLGDKVAERKSQTNRHIAAGAVGLAAVLSMFFIARRRSAPSPARGQGGTIPPPPTASPASVSPPTASPASVSPPTASPASAPSPSPPAASPASAPSSPPPTASPASAPPRTQDSAAPPQPSTPPEPAPPAASNADPDLPAQPLEKAESRSEDAPEAGARDR</sequence>
<feature type="compositionally biased region" description="Low complexity" evidence="1">
    <location>
        <begin position="686"/>
        <end position="696"/>
    </location>
</feature>
<feature type="compositionally biased region" description="Basic and acidic residues" evidence="1">
    <location>
        <begin position="700"/>
        <end position="717"/>
    </location>
</feature>
<feature type="compositionally biased region" description="Pro residues" evidence="1">
    <location>
        <begin position="673"/>
        <end position="685"/>
    </location>
</feature>
<dbReference type="PANTHER" id="PTHR24216">
    <property type="entry name" value="PAXILLIN-RELATED"/>
    <property type="match status" value="1"/>
</dbReference>
<evidence type="ECO:0000313" key="2">
    <source>
        <dbReference type="EMBL" id="MDC0683998.1"/>
    </source>
</evidence>
<dbReference type="SUPFAM" id="SSF48452">
    <property type="entry name" value="TPR-like"/>
    <property type="match status" value="1"/>
</dbReference>
<proteinExistence type="predicted"/>
<evidence type="ECO:0000313" key="3">
    <source>
        <dbReference type="Proteomes" id="UP001217485"/>
    </source>
</evidence>
<organism evidence="2 3">
    <name type="scientific">Sorangium atrum</name>
    <dbReference type="NCBI Taxonomy" id="2995308"/>
    <lineage>
        <taxon>Bacteria</taxon>
        <taxon>Pseudomonadati</taxon>
        <taxon>Myxococcota</taxon>
        <taxon>Polyangia</taxon>
        <taxon>Polyangiales</taxon>
        <taxon>Polyangiaceae</taxon>
        <taxon>Sorangium</taxon>
    </lineage>
</organism>
<dbReference type="RefSeq" id="WP_272102131.1">
    <property type="nucleotide sequence ID" value="NZ_JAQNDK010000005.1"/>
</dbReference>
<feature type="compositionally biased region" description="Low complexity" evidence="1">
    <location>
        <begin position="659"/>
        <end position="672"/>
    </location>
</feature>
<feature type="region of interest" description="Disordered" evidence="1">
    <location>
        <begin position="40"/>
        <end position="74"/>
    </location>
</feature>
<feature type="region of interest" description="Disordered" evidence="1">
    <location>
        <begin position="124"/>
        <end position="237"/>
    </location>
</feature>
<keyword evidence="3" id="KW-1185">Reference proteome</keyword>
<reference evidence="2 3" key="1">
    <citation type="submission" date="2023-01" db="EMBL/GenBank/DDBJ databases">
        <title>Minimal conservation of predation-associated metabolite biosynthetic gene clusters underscores biosynthetic potential of Myxococcota including descriptions for ten novel species: Archangium lansinium sp. nov., Myxococcus landrumus sp. nov., Nannocystis bai.</title>
        <authorList>
            <person name="Ahearne A."/>
            <person name="Stevens C."/>
            <person name="Dowd S."/>
        </authorList>
    </citation>
    <scope>NUCLEOTIDE SEQUENCE [LARGE SCALE GENOMIC DNA]</scope>
    <source>
        <strain evidence="2 3">WIWO2</strain>
    </source>
</reference>
<feature type="compositionally biased region" description="Basic and acidic residues" evidence="1">
    <location>
        <begin position="136"/>
        <end position="234"/>
    </location>
</feature>
<dbReference type="EMBL" id="JAQNDK010000005">
    <property type="protein sequence ID" value="MDC0683998.1"/>
    <property type="molecule type" value="Genomic_DNA"/>
</dbReference>
<evidence type="ECO:0000256" key="1">
    <source>
        <dbReference type="SAM" id="MobiDB-lite"/>
    </source>
</evidence>
<dbReference type="PANTHER" id="PTHR24216:SF65">
    <property type="entry name" value="PAXILLIN-LIKE PROTEIN 1"/>
    <property type="match status" value="1"/>
</dbReference>
<dbReference type="Gene3D" id="1.25.40.10">
    <property type="entry name" value="Tetratricopeptide repeat domain"/>
    <property type="match status" value="1"/>
</dbReference>
<protein>
    <submittedName>
        <fullName evidence="2">Uncharacterized protein</fullName>
    </submittedName>
</protein>
<comment type="caution">
    <text evidence="2">The sequence shown here is derived from an EMBL/GenBank/DDBJ whole genome shotgun (WGS) entry which is preliminary data.</text>
</comment>
<dbReference type="Proteomes" id="UP001217485">
    <property type="component" value="Unassembled WGS sequence"/>
</dbReference>
<accession>A0ABT5CC41</accession>
<name>A0ABT5CC41_9BACT</name>
<dbReference type="InterPro" id="IPR011990">
    <property type="entry name" value="TPR-like_helical_dom_sf"/>
</dbReference>
<dbReference type="PRINTS" id="PR01217">
    <property type="entry name" value="PRICHEXTENSN"/>
</dbReference>
<feature type="region of interest" description="Disordered" evidence="1">
    <location>
        <begin position="595"/>
        <end position="717"/>
    </location>
</feature>
<gene>
    <name evidence="2" type="ORF">POL72_40110</name>
</gene>
<feature type="compositionally biased region" description="Low complexity" evidence="1">
    <location>
        <begin position="613"/>
        <end position="636"/>
    </location>
</feature>